<dbReference type="EMBL" id="SOSA01000992">
    <property type="protein sequence ID" value="THC87929.1"/>
    <property type="molecule type" value="Genomic_DNA"/>
</dbReference>
<protein>
    <submittedName>
        <fullName evidence="1">Uncharacterized protein</fullName>
    </submittedName>
</protein>
<evidence type="ECO:0000313" key="2">
    <source>
        <dbReference type="Proteomes" id="UP000308092"/>
    </source>
</evidence>
<accession>A0A4S3IZS0</accession>
<name>A0A4S3IZS0_9EURO</name>
<proteinExistence type="predicted"/>
<organism evidence="1 2">
    <name type="scientific">Aspergillus tanneri</name>
    <dbReference type="NCBI Taxonomy" id="1220188"/>
    <lineage>
        <taxon>Eukaryota</taxon>
        <taxon>Fungi</taxon>
        <taxon>Dikarya</taxon>
        <taxon>Ascomycota</taxon>
        <taxon>Pezizomycotina</taxon>
        <taxon>Eurotiomycetes</taxon>
        <taxon>Eurotiomycetidae</taxon>
        <taxon>Eurotiales</taxon>
        <taxon>Aspergillaceae</taxon>
        <taxon>Aspergillus</taxon>
        <taxon>Aspergillus subgen. Circumdati</taxon>
    </lineage>
</organism>
<dbReference type="Proteomes" id="UP000308092">
    <property type="component" value="Unassembled WGS sequence"/>
</dbReference>
<reference evidence="1 2" key="1">
    <citation type="submission" date="2019-03" db="EMBL/GenBank/DDBJ databases">
        <title>The genome sequence of a newly discovered highly antifungal drug resistant Aspergillus species, Aspergillus tanneri NIH 1004.</title>
        <authorList>
            <person name="Mounaud S."/>
            <person name="Singh I."/>
            <person name="Joardar V."/>
            <person name="Pakala S."/>
            <person name="Pakala S."/>
            <person name="Venepally P."/>
            <person name="Hoover J."/>
            <person name="Nierman W."/>
            <person name="Chung J."/>
            <person name="Losada L."/>
        </authorList>
    </citation>
    <scope>NUCLEOTIDE SEQUENCE [LARGE SCALE GENOMIC DNA]</scope>
    <source>
        <strain evidence="1 2">NIH1004</strain>
    </source>
</reference>
<sequence>MLARANGSLEALKSILESTCGGSLAALRSISCAVVIPQLLGVFKGTTAVALDTELYLLPIGLQMQQTSKKRLFG</sequence>
<evidence type="ECO:0000313" key="1">
    <source>
        <dbReference type="EMBL" id="THC87929.1"/>
    </source>
</evidence>
<dbReference type="VEuPathDB" id="FungiDB:EYZ11_012628"/>
<dbReference type="AlphaFoldDB" id="A0A4S3IZS0"/>
<comment type="caution">
    <text evidence="1">The sequence shown here is derived from an EMBL/GenBank/DDBJ whole genome shotgun (WGS) entry which is preliminary data.</text>
</comment>
<keyword evidence="2" id="KW-1185">Reference proteome</keyword>
<gene>
    <name evidence="1" type="ORF">EYZ11_012628</name>
</gene>